<evidence type="ECO:0000313" key="1">
    <source>
        <dbReference type="EMBL" id="KKL72373.1"/>
    </source>
</evidence>
<dbReference type="EMBL" id="LAZR01025293">
    <property type="protein sequence ID" value="KKL72373.1"/>
    <property type="molecule type" value="Genomic_DNA"/>
</dbReference>
<name>A0A0F9EE69_9ZZZZ</name>
<gene>
    <name evidence="1" type="ORF">LCGC14_2085590</name>
</gene>
<dbReference type="AlphaFoldDB" id="A0A0F9EE69"/>
<sequence>MKRIKIYKITVTKAFLASLELGTRYSLEEWGENRLKKN</sequence>
<accession>A0A0F9EE69</accession>
<reference evidence="1" key="1">
    <citation type="journal article" date="2015" name="Nature">
        <title>Complex archaea that bridge the gap between prokaryotes and eukaryotes.</title>
        <authorList>
            <person name="Spang A."/>
            <person name="Saw J.H."/>
            <person name="Jorgensen S.L."/>
            <person name="Zaremba-Niedzwiedzka K."/>
            <person name="Martijn J."/>
            <person name="Lind A.E."/>
            <person name="van Eijk R."/>
            <person name="Schleper C."/>
            <person name="Guy L."/>
            <person name="Ettema T.J."/>
        </authorList>
    </citation>
    <scope>NUCLEOTIDE SEQUENCE</scope>
</reference>
<proteinExistence type="predicted"/>
<protein>
    <submittedName>
        <fullName evidence="1">Uncharacterized protein</fullName>
    </submittedName>
</protein>
<organism evidence="1">
    <name type="scientific">marine sediment metagenome</name>
    <dbReference type="NCBI Taxonomy" id="412755"/>
    <lineage>
        <taxon>unclassified sequences</taxon>
        <taxon>metagenomes</taxon>
        <taxon>ecological metagenomes</taxon>
    </lineage>
</organism>
<comment type="caution">
    <text evidence="1">The sequence shown here is derived from an EMBL/GenBank/DDBJ whole genome shotgun (WGS) entry which is preliminary data.</text>
</comment>